<dbReference type="GO" id="GO:0019646">
    <property type="term" value="P:aerobic electron transport chain"/>
    <property type="evidence" value="ECO:0007669"/>
    <property type="project" value="TreeGrafter"/>
</dbReference>
<evidence type="ECO:0000256" key="2">
    <source>
        <dbReference type="ARBA" id="ARBA00007543"/>
    </source>
</evidence>
<comment type="subcellular location">
    <subcellularLocation>
        <location evidence="1">Cell membrane</location>
        <topology evidence="1">Multi-pass membrane protein</topology>
    </subcellularLocation>
</comment>
<dbReference type="GO" id="GO:0046872">
    <property type="term" value="F:metal ion binding"/>
    <property type="evidence" value="ECO:0007669"/>
    <property type="project" value="UniProtKB-KW"/>
</dbReference>
<dbReference type="GO" id="GO:0005886">
    <property type="term" value="C:plasma membrane"/>
    <property type="evidence" value="ECO:0007669"/>
    <property type="project" value="UniProtKB-SubCell"/>
</dbReference>
<comment type="caution">
    <text evidence="13">The sequence shown here is derived from an EMBL/GenBank/DDBJ whole genome shotgun (WGS) entry which is preliminary data.</text>
</comment>
<feature type="transmembrane region" description="Helical" evidence="12">
    <location>
        <begin position="214"/>
        <end position="234"/>
    </location>
</feature>
<dbReference type="GO" id="GO:0009055">
    <property type="term" value="F:electron transfer activity"/>
    <property type="evidence" value="ECO:0007669"/>
    <property type="project" value="TreeGrafter"/>
</dbReference>
<feature type="transmembrane region" description="Helical" evidence="12">
    <location>
        <begin position="338"/>
        <end position="361"/>
    </location>
</feature>
<evidence type="ECO:0000256" key="3">
    <source>
        <dbReference type="ARBA" id="ARBA00022448"/>
    </source>
</evidence>
<evidence type="ECO:0000256" key="6">
    <source>
        <dbReference type="ARBA" id="ARBA00022692"/>
    </source>
</evidence>
<dbReference type="PANTHER" id="PTHR43141">
    <property type="entry name" value="CYTOCHROME BD2 SUBUNIT II"/>
    <property type="match status" value="1"/>
</dbReference>
<feature type="transmembrane region" description="Helical" evidence="12">
    <location>
        <begin position="83"/>
        <end position="104"/>
    </location>
</feature>
<keyword evidence="10" id="KW-0408">Iron</keyword>
<sequence>MTYSFLQHYWWFLVSLLGALLVFLMFVQGANSLVFNLGKTEHERRMVINSTGRKWETTFTTLVTFGGAFFASFPLFYSTSFGGAYWLWMIILFSFVVQAVSYEFQNKLGNILGVKTFQWCLVINGILGPVLVGGAVATFFNGSNFLVDKINITNGMAPVISRWANYSHGLDALLDIWNVVLGLAVFFLARILGLLYIINNVADDTLRARSRKHLIYNTGAFLLLFLPFLIRTLLKDGFAYDPATGVISMESMKYLYNLLDMWYLAIVLLVGVVLLLFGIVKTVLSTTYIKGIWPAGIGVVLVVLVLLLIAGWNNTAYYPSNADLQSSLTIMNSSSSEFTLRTMAIVSLFIPFVLAYIVYVWHAMDSKKITKEEIKHEDAY</sequence>
<dbReference type="Proteomes" id="UP000029556">
    <property type="component" value="Unassembled WGS sequence"/>
</dbReference>
<reference evidence="13 14" key="1">
    <citation type="submission" date="2014-07" db="EMBL/GenBank/DDBJ databases">
        <authorList>
            <person name="McCorrison J."/>
            <person name="Sanka R."/>
            <person name="Torralba M."/>
            <person name="Gillis M."/>
            <person name="Haft D.H."/>
            <person name="Methe B."/>
            <person name="Sutton G."/>
            <person name="Nelson K.E."/>
        </authorList>
    </citation>
    <scope>NUCLEOTIDE SEQUENCE [LARGE SCALE GENOMIC DNA]</scope>
    <source>
        <strain evidence="13 14">DNF00853</strain>
    </source>
</reference>
<evidence type="ECO:0000256" key="12">
    <source>
        <dbReference type="SAM" id="Phobius"/>
    </source>
</evidence>
<evidence type="ECO:0000256" key="7">
    <source>
        <dbReference type="ARBA" id="ARBA00022723"/>
    </source>
</evidence>
<keyword evidence="3" id="KW-0813">Transport</keyword>
<keyword evidence="9 12" id="KW-1133">Transmembrane helix</keyword>
<dbReference type="InterPro" id="IPR003317">
    <property type="entry name" value="Cyt-d_oxidase_su2"/>
</dbReference>
<dbReference type="EMBL" id="JRNN01000072">
    <property type="protein sequence ID" value="KGF34274.1"/>
    <property type="molecule type" value="Genomic_DNA"/>
</dbReference>
<evidence type="ECO:0000256" key="4">
    <source>
        <dbReference type="ARBA" id="ARBA00022475"/>
    </source>
</evidence>
<dbReference type="PANTHER" id="PTHR43141:SF5">
    <property type="entry name" value="CYTOCHROME BD-I UBIQUINOL OXIDASE SUBUNIT 2"/>
    <property type="match status" value="1"/>
</dbReference>
<feature type="transmembrane region" description="Helical" evidence="12">
    <location>
        <begin position="12"/>
        <end position="37"/>
    </location>
</feature>
<dbReference type="GO" id="GO:0070069">
    <property type="term" value="C:cytochrome complex"/>
    <property type="evidence" value="ECO:0007669"/>
    <property type="project" value="TreeGrafter"/>
</dbReference>
<feature type="transmembrane region" description="Helical" evidence="12">
    <location>
        <begin position="292"/>
        <end position="312"/>
    </location>
</feature>
<evidence type="ECO:0000256" key="9">
    <source>
        <dbReference type="ARBA" id="ARBA00022989"/>
    </source>
</evidence>
<proteinExistence type="inferred from homology"/>
<dbReference type="OrthoDB" id="9776710at2"/>
<evidence type="ECO:0000256" key="11">
    <source>
        <dbReference type="ARBA" id="ARBA00023136"/>
    </source>
</evidence>
<gene>
    <name evidence="13" type="ORF">HMPREF2137_08655</name>
</gene>
<evidence type="ECO:0000313" key="13">
    <source>
        <dbReference type="EMBL" id="KGF34274.1"/>
    </source>
</evidence>
<feature type="transmembrane region" description="Helical" evidence="12">
    <location>
        <begin position="58"/>
        <end position="77"/>
    </location>
</feature>
<evidence type="ECO:0000256" key="8">
    <source>
        <dbReference type="ARBA" id="ARBA00022982"/>
    </source>
</evidence>
<keyword evidence="7" id="KW-0479">Metal-binding</keyword>
<feature type="transmembrane region" description="Helical" evidence="12">
    <location>
        <begin position="116"/>
        <end position="140"/>
    </location>
</feature>
<comment type="similarity">
    <text evidence="2">Belongs to the cytochrome ubiquinol oxidase subunit 2 family.</text>
</comment>
<keyword evidence="4" id="KW-1003">Cell membrane</keyword>
<evidence type="ECO:0000313" key="14">
    <source>
        <dbReference type="Proteomes" id="UP000029556"/>
    </source>
</evidence>
<accession>A0A096BMB8</accession>
<dbReference type="Pfam" id="PF02322">
    <property type="entry name" value="Cyt_bd_oxida_II"/>
    <property type="match status" value="1"/>
</dbReference>
<dbReference type="RefSeq" id="WP_036873663.1">
    <property type="nucleotide sequence ID" value="NZ_JRNN01000072.1"/>
</dbReference>
<keyword evidence="11 12" id="KW-0472">Membrane</keyword>
<keyword evidence="8" id="KW-0249">Electron transport</keyword>
<dbReference type="AlphaFoldDB" id="A0A096BMB8"/>
<keyword evidence="6 12" id="KW-0812">Transmembrane</keyword>
<organism evidence="13 14">
    <name type="scientific">Hoylesella buccalis DNF00853</name>
    <dbReference type="NCBI Taxonomy" id="1401074"/>
    <lineage>
        <taxon>Bacteria</taxon>
        <taxon>Pseudomonadati</taxon>
        <taxon>Bacteroidota</taxon>
        <taxon>Bacteroidia</taxon>
        <taxon>Bacteroidales</taxon>
        <taxon>Prevotellaceae</taxon>
        <taxon>Hoylesella</taxon>
    </lineage>
</organism>
<protein>
    <submittedName>
        <fullName evidence="13">Cytochrome C oxidase assembly protein</fullName>
    </submittedName>
</protein>
<evidence type="ECO:0000256" key="1">
    <source>
        <dbReference type="ARBA" id="ARBA00004651"/>
    </source>
</evidence>
<keyword evidence="5" id="KW-0349">Heme</keyword>
<feature type="transmembrane region" description="Helical" evidence="12">
    <location>
        <begin position="176"/>
        <end position="202"/>
    </location>
</feature>
<dbReference type="GO" id="GO:0016682">
    <property type="term" value="F:oxidoreductase activity, acting on diphenols and related substances as donors, oxygen as acceptor"/>
    <property type="evidence" value="ECO:0007669"/>
    <property type="project" value="TreeGrafter"/>
</dbReference>
<name>A0A096BMB8_9BACT</name>
<evidence type="ECO:0000256" key="5">
    <source>
        <dbReference type="ARBA" id="ARBA00022617"/>
    </source>
</evidence>
<feature type="transmembrane region" description="Helical" evidence="12">
    <location>
        <begin position="261"/>
        <end position="280"/>
    </location>
</feature>
<evidence type="ECO:0000256" key="10">
    <source>
        <dbReference type="ARBA" id="ARBA00023004"/>
    </source>
</evidence>